<evidence type="ECO:0000313" key="2">
    <source>
        <dbReference type="EMBL" id="EGD60458.1"/>
    </source>
</evidence>
<protein>
    <submittedName>
        <fullName evidence="2">Conjugal transfer protein</fullName>
    </submittedName>
</protein>
<feature type="domain" description="Peptidase S26" evidence="1">
    <location>
        <begin position="1"/>
        <end position="73"/>
    </location>
</feature>
<comment type="caution">
    <text evidence="2">The sequence shown here is derived from an EMBL/GenBank/DDBJ whole genome shotgun (WGS) entry which is preliminary data.</text>
</comment>
<keyword evidence="3" id="KW-1185">Reference proteome</keyword>
<dbReference type="InterPro" id="IPR036286">
    <property type="entry name" value="LexA/Signal_pep-like_sf"/>
</dbReference>
<dbReference type="EMBL" id="AEWJ01000019">
    <property type="protein sequence ID" value="EGD60458.1"/>
    <property type="molecule type" value="Genomic_DNA"/>
</dbReference>
<dbReference type="Proteomes" id="UP000004728">
    <property type="component" value="Unassembled WGS sequence"/>
</dbReference>
<dbReference type="Pfam" id="PF10502">
    <property type="entry name" value="Peptidase_S26"/>
    <property type="match status" value="1"/>
</dbReference>
<dbReference type="InterPro" id="IPR019533">
    <property type="entry name" value="Peptidase_S26"/>
</dbReference>
<gene>
    <name evidence="2" type="ORF">Y88_2888</name>
</gene>
<evidence type="ECO:0000259" key="1">
    <source>
        <dbReference type="Pfam" id="PF10502"/>
    </source>
</evidence>
<name>F1Z4I8_9SPHN</name>
<accession>F1Z4I8</accession>
<dbReference type="GO" id="GO:0006465">
    <property type="term" value="P:signal peptide processing"/>
    <property type="evidence" value="ECO:0007669"/>
    <property type="project" value="InterPro"/>
</dbReference>
<organism evidence="2 3">
    <name type="scientific">Novosphingobium nitrogenifigens DSM 19370</name>
    <dbReference type="NCBI Taxonomy" id="983920"/>
    <lineage>
        <taxon>Bacteria</taxon>
        <taxon>Pseudomonadati</taxon>
        <taxon>Pseudomonadota</taxon>
        <taxon>Alphaproteobacteria</taxon>
        <taxon>Sphingomonadales</taxon>
        <taxon>Sphingomonadaceae</taxon>
        <taxon>Novosphingobium</taxon>
    </lineage>
</organism>
<dbReference type="GO" id="GO:0004252">
    <property type="term" value="F:serine-type endopeptidase activity"/>
    <property type="evidence" value="ECO:0007669"/>
    <property type="project" value="InterPro"/>
</dbReference>
<dbReference type="InParanoid" id="F1Z4I8"/>
<dbReference type="STRING" id="983920.Y88_2888"/>
<evidence type="ECO:0000313" key="3">
    <source>
        <dbReference type="Proteomes" id="UP000004728"/>
    </source>
</evidence>
<proteinExistence type="predicted"/>
<dbReference type="SUPFAM" id="SSF51306">
    <property type="entry name" value="LexA/Signal peptidase"/>
    <property type="match status" value="1"/>
</dbReference>
<dbReference type="AlphaFoldDB" id="F1Z4I8"/>
<dbReference type="HOGENOM" id="CLU_2602523_0_0_5"/>
<reference evidence="2 3" key="1">
    <citation type="journal article" date="2012" name="J. Bacteriol.">
        <title>Draft Genome Sequence of Novosphingobium nitrogenifigens Y88T.</title>
        <authorList>
            <person name="Strabala T.J."/>
            <person name="Macdonald L."/>
            <person name="Liu V."/>
            <person name="Smit A.M."/>
        </authorList>
    </citation>
    <scope>NUCLEOTIDE SEQUENCE [LARGE SCALE GENOMIC DNA]</scope>
    <source>
        <strain evidence="2 3">DSM 19370</strain>
    </source>
</reference>
<dbReference type="eggNOG" id="COG4959">
    <property type="taxonomic scope" value="Bacteria"/>
</dbReference>
<sequence>MPGDVVSRQGADVLVNGQTVGRLKPKTHQGEDLLPGPTGTIPQGCIYAGSPHKDGFDSRYAAIGFVCRDRLIGIGTPIL</sequence>